<dbReference type="InterPro" id="IPR058546">
    <property type="entry name" value="RPS4B/Roq1-like_LRR"/>
</dbReference>
<feature type="domain" description="Disease resistance protein RPS4B/Roq1-like leucine-rich repeats" evidence="2">
    <location>
        <begin position="9"/>
        <end position="92"/>
    </location>
</feature>
<organism evidence="3">
    <name type="scientific">Prunus dulcis</name>
    <name type="common">Almond</name>
    <name type="synonym">Amygdalus dulcis</name>
    <dbReference type="NCBI Taxonomy" id="3755"/>
    <lineage>
        <taxon>Eukaryota</taxon>
        <taxon>Viridiplantae</taxon>
        <taxon>Streptophyta</taxon>
        <taxon>Embryophyta</taxon>
        <taxon>Tracheophyta</taxon>
        <taxon>Spermatophyta</taxon>
        <taxon>Magnoliopsida</taxon>
        <taxon>eudicotyledons</taxon>
        <taxon>Gunneridae</taxon>
        <taxon>Pentapetalae</taxon>
        <taxon>rosids</taxon>
        <taxon>fabids</taxon>
        <taxon>Rosales</taxon>
        <taxon>Rosaceae</taxon>
        <taxon>Amygdaloideae</taxon>
        <taxon>Amygdaleae</taxon>
        <taxon>Prunus</taxon>
    </lineage>
</organism>
<dbReference type="AlphaFoldDB" id="A0A4Y1S0F2"/>
<dbReference type="SUPFAM" id="SSF52047">
    <property type="entry name" value="RNI-like"/>
    <property type="match status" value="1"/>
</dbReference>
<reference evidence="3" key="1">
    <citation type="journal article" date="2019" name="Science">
        <title>Mutation of a bHLH transcription factor allowed almond domestication.</title>
        <authorList>
            <person name="Sanchez-Perez R."/>
            <person name="Pavan S."/>
            <person name="Mazzeo R."/>
            <person name="Moldovan C."/>
            <person name="Aiese Cigliano R."/>
            <person name="Del Cueto J."/>
            <person name="Ricciardi F."/>
            <person name="Lotti C."/>
            <person name="Ricciardi L."/>
            <person name="Dicenta F."/>
            <person name="Lopez-Marques R.L."/>
            <person name="Lindberg Moller B."/>
        </authorList>
    </citation>
    <scope>NUCLEOTIDE SEQUENCE</scope>
</reference>
<dbReference type="Gene3D" id="3.80.10.10">
    <property type="entry name" value="Ribonuclease Inhibitor"/>
    <property type="match status" value="1"/>
</dbReference>
<accession>A0A4Y1S0F2</accession>
<keyword evidence="1" id="KW-0611">Plant defense</keyword>
<name>A0A4Y1S0F2_PRUDU</name>
<evidence type="ECO:0000256" key="1">
    <source>
        <dbReference type="ARBA" id="ARBA00022821"/>
    </source>
</evidence>
<dbReference type="Pfam" id="PF23286">
    <property type="entry name" value="LRR_13"/>
    <property type="match status" value="1"/>
</dbReference>
<dbReference type="EMBL" id="AP019304">
    <property type="protein sequence ID" value="BBH09533.1"/>
    <property type="molecule type" value="Genomic_DNA"/>
</dbReference>
<dbReference type="PANTHER" id="PTHR47186:SF63">
    <property type="entry name" value="C-JID DOMAIN-CONTAINING PROTEIN"/>
    <property type="match status" value="1"/>
</dbReference>
<evidence type="ECO:0000313" key="3">
    <source>
        <dbReference type="EMBL" id="BBH09533.1"/>
    </source>
</evidence>
<sequence>MSVCVSPKLKSLHELDLTGCSEFEDFPEILEPIGHLNILSLKGTAIKELPSSIECLFGLMTIELTNCKRLAHLPPTICKLKSLPELDLTGCSEFEDFPEILEPMKDMKFLSLKGTAVKELLSSIECLFGLIKIELKNCKKFTSLPTSICKLESLTLDLSGCYEFEDFPEILEPMKDMKIFH</sequence>
<dbReference type="InterPro" id="IPR032675">
    <property type="entry name" value="LRR_dom_sf"/>
</dbReference>
<dbReference type="PANTHER" id="PTHR47186">
    <property type="entry name" value="LEUCINE-RICH REPEAT-CONTAINING PROTEIN 57"/>
    <property type="match status" value="1"/>
</dbReference>
<gene>
    <name evidence="3" type="ORF">Prudu_022053</name>
</gene>
<protein>
    <submittedName>
        <fullName evidence="3">Disease resistance TIR-NBS-LRR class protein</fullName>
    </submittedName>
</protein>
<evidence type="ECO:0000259" key="2">
    <source>
        <dbReference type="Pfam" id="PF23286"/>
    </source>
</evidence>
<proteinExistence type="predicted"/>